<reference evidence="4" key="1">
    <citation type="journal article" date="2017" name="Nat. Commun.">
        <title>The asparagus genome sheds light on the origin and evolution of a young Y chromosome.</title>
        <authorList>
            <person name="Harkess A."/>
            <person name="Zhou J."/>
            <person name="Xu C."/>
            <person name="Bowers J.E."/>
            <person name="Van der Hulst R."/>
            <person name="Ayyampalayam S."/>
            <person name="Mercati F."/>
            <person name="Riccardi P."/>
            <person name="McKain M.R."/>
            <person name="Kakrana A."/>
            <person name="Tang H."/>
            <person name="Ray J."/>
            <person name="Groenendijk J."/>
            <person name="Arikit S."/>
            <person name="Mathioni S.M."/>
            <person name="Nakano M."/>
            <person name="Shan H."/>
            <person name="Telgmann-Rauber A."/>
            <person name="Kanno A."/>
            <person name="Yue Z."/>
            <person name="Chen H."/>
            <person name="Li W."/>
            <person name="Chen Y."/>
            <person name="Xu X."/>
            <person name="Zhang Y."/>
            <person name="Luo S."/>
            <person name="Chen H."/>
            <person name="Gao J."/>
            <person name="Mao Z."/>
            <person name="Pires J.C."/>
            <person name="Luo M."/>
            <person name="Kudrna D."/>
            <person name="Wing R.A."/>
            <person name="Meyers B.C."/>
            <person name="Yi K."/>
            <person name="Kong H."/>
            <person name="Lavrijsen P."/>
            <person name="Sunseri F."/>
            <person name="Falavigna A."/>
            <person name="Ye Y."/>
            <person name="Leebens-Mack J.H."/>
            <person name="Chen G."/>
        </authorList>
    </citation>
    <scope>NUCLEOTIDE SEQUENCE [LARGE SCALE GENOMIC DNA]</scope>
    <source>
        <strain evidence="4">cv. DH0086</strain>
    </source>
</reference>
<comment type="similarity">
    <text evidence="1">Belongs to the inositol monophosphatase superfamily.</text>
</comment>
<gene>
    <name evidence="3" type="ORF">A4U43_C02F15670</name>
</gene>
<dbReference type="PANTHER" id="PTHR20854:SF4">
    <property type="entry name" value="INOSITOL-1-MONOPHOSPHATASE-RELATED"/>
    <property type="match status" value="1"/>
</dbReference>
<name>A0A5P1FMK4_ASPOF</name>
<dbReference type="GO" id="GO:0008934">
    <property type="term" value="F:inositol monophosphate 1-phosphatase activity"/>
    <property type="evidence" value="ECO:0007669"/>
    <property type="project" value="TreeGrafter"/>
</dbReference>
<accession>A0A5P1FMK4</accession>
<dbReference type="Gramene" id="ONK78209">
    <property type="protein sequence ID" value="ONK78209"/>
    <property type="gene ID" value="A4U43_C02F15670"/>
</dbReference>
<proteinExistence type="inferred from homology"/>
<dbReference type="SUPFAM" id="SSF56655">
    <property type="entry name" value="Carbohydrate phosphatase"/>
    <property type="match status" value="1"/>
</dbReference>
<dbReference type="AlphaFoldDB" id="A0A5P1FMK4"/>
<dbReference type="GO" id="GO:0006020">
    <property type="term" value="P:inositol metabolic process"/>
    <property type="evidence" value="ECO:0007669"/>
    <property type="project" value="TreeGrafter"/>
</dbReference>
<keyword evidence="4" id="KW-1185">Reference proteome</keyword>
<dbReference type="OMA" id="CIDPAGE"/>
<evidence type="ECO:0008006" key="5">
    <source>
        <dbReference type="Google" id="ProtNLM"/>
    </source>
</evidence>
<dbReference type="EMBL" id="CM007382">
    <property type="protein sequence ID" value="ONK78209.1"/>
    <property type="molecule type" value="Genomic_DNA"/>
</dbReference>
<organism evidence="3 4">
    <name type="scientific">Asparagus officinalis</name>
    <name type="common">Garden asparagus</name>
    <dbReference type="NCBI Taxonomy" id="4686"/>
    <lineage>
        <taxon>Eukaryota</taxon>
        <taxon>Viridiplantae</taxon>
        <taxon>Streptophyta</taxon>
        <taxon>Embryophyta</taxon>
        <taxon>Tracheophyta</taxon>
        <taxon>Spermatophyta</taxon>
        <taxon>Magnoliopsida</taxon>
        <taxon>Liliopsida</taxon>
        <taxon>Asparagales</taxon>
        <taxon>Asparagaceae</taxon>
        <taxon>Asparagoideae</taxon>
        <taxon>Asparagus</taxon>
    </lineage>
</organism>
<feature type="binding site" evidence="2">
    <location>
        <position position="30"/>
    </location>
    <ligand>
        <name>Mg(2+)</name>
        <dbReference type="ChEBI" id="CHEBI:18420"/>
        <label>1</label>
        <note>catalytic</note>
    </ligand>
</feature>
<dbReference type="GO" id="GO:0007165">
    <property type="term" value="P:signal transduction"/>
    <property type="evidence" value="ECO:0007669"/>
    <property type="project" value="TreeGrafter"/>
</dbReference>
<sequence>MSGSCALNLCSIACGRIDLFYELGFGGPWDVAGGAMIFQEVGALVFDPSGGDFDIMSQRVAASNVHLKDLFTDALRESWITQQP</sequence>
<protein>
    <recommendedName>
        <fullName evidence="5">Inositol monophosphatase</fullName>
    </recommendedName>
</protein>
<keyword evidence="2" id="KW-0479">Metal-binding</keyword>
<evidence type="ECO:0000313" key="4">
    <source>
        <dbReference type="Proteomes" id="UP000243459"/>
    </source>
</evidence>
<dbReference type="Proteomes" id="UP000243459">
    <property type="component" value="Chromosome 2"/>
</dbReference>
<keyword evidence="2" id="KW-0460">Magnesium</keyword>
<comment type="cofactor">
    <cofactor evidence="2">
        <name>Mg(2+)</name>
        <dbReference type="ChEBI" id="CHEBI:18420"/>
    </cofactor>
</comment>
<dbReference type="Pfam" id="PF00459">
    <property type="entry name" value="Inositol_P"/>
    <property type="match status" value="1"/>
</dbReference>
<dbReference type="InterPro" id="IPR000760">
    <property type="entry name" value="Inositol_monophosphatase-like"/>
</dbReference>
<evidence type="ECO:0000313" key="3">
    <source>
        <dbReference type="EMBL" id="ONK78209.1"/>
    </source>
</evidence>
<evidence type="ECO:0000256" key="2">
    <source>
        <dbReference type="PIRSR" id="PIRSR600760-2"/>
    </source>
</evidence>
<dbReference type="GO" id="GO:0046872">
    <property type="term" value="F:metal ion binding"/>
    <property type="evidence" value="ECO:0007669"/>
    <property type="project" value="UniProtKB-KW"/>
</dbReference>
<dbReference type="Gene3D" id="3.40.190.80">
    <property type="match status" value="1"/>
</dbReference>
<dbReference type="PANTHER" id="PTHR20854">
    <property type="entry name" value="INOSITOL MONOPHOSPHATASE"/>
    <property type="match status" value="1"/>
</dbReference>
<evidence type="ECO:0000256" key="1">
    <source>
        <dbReference type="ARBA" id="ARBA00009759"/>
    </source>
</evidence>